<dbReference type="SUPFAM" id="SSF55729">
    <property type="entry name" value="Acyl-CoA N-acyltransferases (Nat)"/>
    <property type="match status" value="1"/>
</dbReference>
<keyword evidence="3" id="KW-1185">Reference proteome</keyword>
<dbReference type="InterPro" id="IPR051554">
    <property type="entry name" value="Acetyltransferase_Eis"/>
</dbReference>
<name>A0A136Q3A3_9FIRM</name>
<sequence>MSIRPLSRTDEARAKKIWKICFGDSDAFIEEYFNGIVRYENTLGYYEGRELIADLFMLKFQAKIAGADFETKFLAGCATMPEARKRGLMRELVRNAMLDMRRHGLAVTYLHPFLHDFYRRFGYETVAYVKKGRIIPRPGLENGRTLICSRMDQIPVHGMEAAYCSYIEHYDNAFHRTGGRFSQWLRLLLADGGYAAVSETEEIASYALYYMEDGTADVFELVCPEEKDSGPLLNSIPARTVNYIIPSVNDGDSEEFTMMRILNPVSLLEKVPVCKERFILEIEDDFLGEHYNLKIEKTVGGENKVEETDGKADLSLSIGGLARAAAGAFPAGDKCGEYFPRQTACFFETY</sequence>
<dbReference type="InterPro" id="IPR000182">
    <property type="entry name" value="GNAT_dom"/>
</dbReference>
<dbReference type="AlphaFoldDB" id="A0A136Q3A3"/>
<evidence type="ECO:0000259" key="1">
    <source>
        <dbReference type="PROSITE" id="PS51186"/>
    </source>
</evidence>
<evidence type="ECO:0000313" key="3">
    <source>
        <dbReference type="Proteomes" id="UP000070366"/>
    </source>
</evidence>
<dbReference type="GO" id="GO:0030649">
    <property type="term" value="P:aminoglycoside antibiotic catabolic process"/>
    <property type="evidence" value="ECO:0007669"/>
    <property type="project" value="TreeGrafter"/>
</dbReference>
<protein>
    <submittedName>
        <fullName evidence="2">Acetyltransferase, GNAT family</fullName>
    </submittedName>
</protein>
<organism evidence="2 3">
    <name type="scientific">Christensenella minuta</name>
    <dbReference type="NCBI Taxonomy" id="626937"/>
    <lineage>
        <taxon>Bacteria</taxon>
        <taxon>Bacillati</taxon>
        <taxon>Bacillota</taxon>
        <taxon>Clostridia</taxon>
        <taxon>Christensenellales</taxon>
        <taxon>Christensenellaceae</taxon>
        <taxon>Christensenella</taxon>
    </lineage>
</organism>
<accession>A0A136Q3A3</accession>
<dbReference type="KEGG" id="cmiu:B1H56_03235"/>
<dbReference type="EMBL" id="LSZW01000063">
    <property type="protein sequence ID" value="KXK65163.1"/>
    <property type="molecule type" value="Genomic_DNA"/>
</dbReference>
<proteinExistence type="predicted"/>
<gene>
    <name evidence="2" type="ORF">HMPREF3293_02421</name>
</gene>
<dbReference type="GO" id="GO:0034069">
    <property type="term" value="F:aminoglycoside N-acetyltransferase activity"/>
    <property type="evidence" value="ECO:0007669"/>
    <property type="project" value="TreeGrafter"/>
</dbReference>
<dbReference type="PROSITE" id="PS51186">
    <property type="entry name" value="GNAT"/>
    <property type="match status" value="1"/>
</dbReference>
<dbReference type="InterPro" id="IPR016181">
    <property type="entry name" value="Acyl_CoA_acyltransferase"/>
</dbReference>
<dbReference type="Pfam" id="PF13527">
    <property type="entry name" value="Acetyltransf_9"/>
    <property type="match status" value="1"/>
</dbReference>
<reference evidence="2 3" key="1">
    <citation type="submission" date="2016-02" db="EMBL/GenBank/DDBJ databases">
        <authorList>
            <person name="Wen L."/>
            <person name="He K."/>
            <person name="Yang H."/>
        </authorList>
    </citation>
    <scope>NUCLEOTIDE SEQUENCE [LARGE SCALE GENOMIC DNA]</scope>
    <source>
        <strain evidence="2 3">DSM 22607</strain>
    </source>
</reference>
<dbReference type="Proteomes" id="UP000070366">
    <property type="component" value="Unassembled WGS sequence"/>
</dbReference>
<dbReference type="Gene3D" id="3.40.630.30">
    <property type="match status" value="1"/>
</dbReference>
<dbReference type="PANTHER" id="PTHR37817:SF1">
    <property type="entry name" value="N-ACETYLTRANSFERASE EIS"/>
    <property type="match status" value="1"/>
</dbReference>
<comment type="caution">
    <text evidence="2">The sequence shown here is derived from an EMBL/GenBank/DDBJ whole genome shotgun (WGS) entry which is preliminary data.</text>
</comment>
<dbReference type="PANTHER" id="PTHR37817">
    <property type="entry name" value="N-ACETYLTRANSFERASE EIS"/>
    <property type="match status" value="1"/>
</dbReference>
<evidence type="ECO:0000313" key="2">
    <source>
        <dbReference type="EMBL" id="KXK65163.1"/>
    </source>
</evidence>
<dbReference type="InterPro" id="IPR036527">
    <property type="entry name" value="SCP2_sterol-bd_dom_sf"/>
</dbReference>
<dbReference type="STRING" id="626937.HMPREF3293_02421"/>
<dbReference type="RefSeq" id="WP_066519082.1">
    <property type="nucleotide sequence ID" value="NZ_CABMOF010000001.1"/>
</dbReference>
<dbReference type="OrthoDB" id="9768284at2"/>
<dbReference type="Gene3D" id="3.30.1050.10">
    <property type="entry name" value="SCP2 sterol-binding domain"/>
    <property type="match status" value="1"/>
</dbReference>
<keyword evidence="2" id="KW-0808">Transferase</keyword>
<feature type="domain" description="N-acetyltransferase" evidence="1">
    <location>
        <begin position="1"/>
        <end position="147"/>
    </location>
</feature>